<feature type="compositionally biased region" description="Polar residues" evidence="1">
    <location>
        <begin position="67"/>
        <end position="88"/>
    </location>
</feature>
<gene>
    <name evidence="2" type="ORF">E2C01_087560</name>
</gene>
<comment type="caution">
    <text evidence="2">The sequence shown here is derived from an EMBL/GenBank/DDBJ whole genome shotgun (WGS) entry which is preliminary data.</text>
</comment>
<dbReference type="AlphaFoldDB" id="A0A5B7JC26"/>
<keyword evidence="3" id="KW-1185">Reference proteome</keyword>
<proteinExistence type="predicted"/>
<evidence type="ECO:0000256" key="1">
    <source>
        <dbReference type="SAM" id="MobiDB-lite"/>
    </source>
</evidence>
<organism evidence="2 3">
    <name type="scientific">Portunus trituberculatus</name>
    <name type="common">Swimming crab</name>
    <name type="synonym">Neptunus trituberculatus</name>
    <dbReference type="NCBI Taxonomy" id="210409"/>
    <lineage>
        <taxon>Eukaryota</taxon>
        <taxon>Metazoa</taxon>
        <taxon>Ecdysozoa</taxon>
        <taxon>Arthropoda</taxon>
        <taxon>Crustacea</taxon>
        <taxon>Multicrustacea</taxon>
        <taxon>Malacostraca</taxon>
        <taxon>Eumalacostraca</taxon>
        <taxon>Eucarida</taxon>
        <taxon>Decapoda</taxon>
        <taxon>Pleocyemata</taxon>
        <taxon>Brachyura</taxon>
        <taxon>Eubrachyura</taxon>
        <taxon>Portunoidea</taxon>
        <taxon>Portunidae</taxon>
        <taxon>Portuninae</taxon>
        <taxon>Portunus</taxon>
    </lineage>
</organism>
<dbReference type="Proteomes" id="UP000324222">
    <property type="component" value="Unassembled WGS sequence"/>
</dbReference>
<reference evidence="2 3" key="1">
    <citation type="submission" date="2019-05" db="EMBL/GenBank/DDBJ databases">
        <title>Another draft genome of Portunus trituberculatus and its Hox gene families provides insights of decapod evolution.</title>
        <authorList>
            <person name="Jeong J.-H."/>
            <person name="Song I."/>
            <person name="Kim S."/>
            <person name="Choi T."/>
            <person name="Kim D."/>
            <person name="Ryu S."/>
            <person name="Kim W."/>
        </authorList>
    </citation>
    <scope>NUCLEOTIDE SEQUENCE [LARGE SCALE GENOMIC DNA]</scope>
    <source>
        <tissue evidence="2">Muscle</tissue>
    </source>
</reference>
<feature type="region of interest" description="Disordered" evidence="1">
    <location>
        <begin position="58"/>
        <end position="88"/>
    </location>
</feature>
<evidence type="ECO:0000313" key="2">
    <source>
        <dbReference type="EMBL" id="MPC92469.1"/>
    </source>
</evidence>
<dbReference type="EMBL" id="VSRR010091378">
    <property type="protein sequence ID" value="MPC92469.1"/>
    <property type="molecule type" value="Genomic_DNA"/>
</dbReference>
<evidence type="ECO:0000313" key="3">
    <source>
        <dbReference type="Proteomes" id="UP000324222"/>
    </source>
</evidence>
<name>A0A5B7JC26_PORTR</name>
<protein>
    <submittedName>
        <fullName evidence="2">Uncharacterized protein</fullName>
    </submittedName>
</protein>
<accession>A0A5B7JC26</accession>
<sequence>MTWREGTWRCVSVEASDIDSGIIRADHWLGVTKVPVYFMTPPRMQVLFSDDAPLCSPPRSRLAATPDTGQETSLVVSVSDGSQTPAER</sequence>